<dbReference type="SUPFAM" id="SSF48092">
    <property type="entry name" value="Transcription factor STAT-4 N-domain"/>
    <property type="match status" value="1"/>
</dbReference>
<dbReference type="GO" id="GO:0001228">
    <property type="term" value="F:DNA-binding transcription activator activity, RNA polymerase II-specific"/>
    <property type="evidence" value="ECO:0007669"/>
    <property type="project" value="UniProtKB-ARBA"/>
</dbReference>
<accession>A0AAV7SAV9</accession>
<keyword evidence="11 13" id="KW-0539">Nucleus</keyword>
<evidence type="ECO:0000256" key="2">
    <source>
        <dbReference type="ARBA" id="ARBA00004496"/>
    </source>
</evidence>
<evidence type="ECO:0000256" key="5">
    <source>
        <dbReference type="ARBA" id="ARBA00022553"/>
    </source>
</evidence>
<dbReference type="Pfam" id="PF00017">
    <property type="entry name" value="SH2"/>
    <property type="match status" value="1"/>
</dbReference>
<keyword evidence="5 13" id="KW-0597">Phosphoprotein</keyword>
<dbReference type="FunFam" id="2.60.40.630:FF:000003">
    <property type="entry name" value="Signal transducer and transcription activator 6"/>
    <property type="match status" value="1"/>
</dbReference>
<dbReference type="Gene3D" id="2.60.40.630">
    <property type="entry name" value="STAT transcription factor, DNA-binding domain"/>
    <property type="match status" value="1"/>
</dbReference>
<sequence>MVSSQRNASGKEEPEERKRKLLKGTAEGHDSKMSKSSLWSLVSKMPPERFSSLYLGFPRNIRHLLADWLENQPWMFLDCADPFCLSMAVTILASMVDELRSASQHCSNKDELLQQADCLEGICKRDPQQMVETFKGILEREKAAVIEQFRSLPINYYLKQEELKFRLETQNLHHKLGETQVLLDRLGQATKVTRSSPPDVEGIKLQLTSLIMSAVTLLESMQAQVLKRIHIWKRQQQLSGNGAPFSEDLSHIQEKCEILFDIHICLSQELMKTSAEVGTEAFTELPKQLSNSLITLVKSSLIVDKQPPQVLKTQTKFQAGLRFFLGSKLLDNQDKMPSVKASIITEKQAREMVLRQSVEAWTECAGEIVNNTATLEKHLSSKVYGAVFKNLSVKKIKRCERKGSESVTEEKCAILFTVKFNHSTFNMAFHVEALSLPLVVIVHGNQDNNAKATILWDNAFAEGERLPFIVSERVPWPKMCETLNLRFVSEVGTSQGLLSEHFIFLAQKVFNDNSLNAEDFQHRSVSWSQFNKELLPGRSFTFWQWFDGVVELSKKCLKNYWSDKLIIGFISKQYVHKLLCSQPDGTFILRFSDSEIGGITIAHILRNQEGAAQIQNIQPFTAHDLGIRTLGDRIKDLTQLKYLYKQKLKDEAFQKHYTKEQPTTKTDGYTPASIIMAVNNAQGQSKPSDTSISPKPEMGAHQQDSPVAQSPVYPSPMICSQNPNIVMGSQVHLGNLHLPFPGSYPDIQVPVAHMTSPSHLTGTCDTMLSGSPSPAYSPVGSMNPNTASPLCSQYPDLMQVDPPQFQTSMMLSEMGFNGMPLSNSISETTLNLDDIIDDLIDMAAFPGVHCTMPSSIEPTGERLQL</sequence>
<dbReference type="Pfam" id="PF02865">
    <property type="entry name" value="STAT_int"/>
    <property type="match status" value="1"/>
</dbReference>
<evidence type="ECO:0000256" key="10">
    <source>
        <dbReference type="ARBA" id="ARBA00023163"/>
    </source>
</evidence>
<evidence type="ECO:0000256" key="4">
    <source>
        <dbReference type="ARBA" id="ARBA00022490"/>
    </source>
</evidence>
<dbReference type="InterPro" id="IPR001217">
    <property type="entry name" value="STAT"/>
</dbReference>
<dbReference type="InterPro" id="IPR048988">
    <property type="entry name" value="STAT_linker"/>
</dbReference>
<dbReference type="Gene3D" id="3.30.505.10">
    <property type="entry name" value="SH2 domain"/>
    <property type="match status" value="1"/>
</dbReference>
<dbReference type="InterPro" id="IPR000980">
    <property type="entry name" value="SH2"/>
</dbReference>
<dbReference type="InterPro" id="IPR008967">
    <property type="entry name" value="p53-like_TF_DNA-bd_sf"/>
</dbReference>
<dbReference type="Pfam" id="PF21354">
    <property type="entry name" value="STAT_linker"/>
    <property type="match status" value="1"/>
</dbReference>
<dbReference type="Gene3D" id="1.20.1050.20">
    <property type="entry name" value="STAT transcription factor, all-alpha domain"/>
    <property type="match status" value="1"/>
</dbReference>
<dbReference type="InterPro" id="IPR013799">
    <property type="entry name" value="STAT_TF_prot_interaction"/>
</dbReference>
<dbReference type="SUPFAM" id="SSF49417">
    <property type="entry name" value="p53-like transcription factors"/>
    <property type="match status" value="1"/>
</dbReference>
<dbReference type="Proteomes" id="UP001066276">
    <property type="component" value="Chromosome 4_2"/>
</dbReference>
<keyword evidence="17" id="KW-1185">Reference proteome</keyword>
<evidence type="ECO:0000256" key="13">
    <source>
        <dbReference type="RuleBase" id="RU046415"/>
    </source>
</evidence>
<keyword evidence="10 13" id="KW-0804">Transcription</keyword>
<dbReference type="GO" id="GO:0007166">
    <property type="term" value="P:cell surface receptor signaling pathway"/>
    <property type="evidence" value="ECO:0007669"/>
    <property type="project" value="UniProtKB-ARBA"/>
</dbReference>
<dbReference type="PROSITE" id="PS50001">
    <property type="entry name" value="SH2"/>
    <property type="match status" value="1"/>
</dbReference>
<feature type="compositionally biased region" description="Basic and acidic residues" evidence="14">
    <location>
        <begin position="9"/>
        <end position="18"/>
    </location>
</feature>
<evidence type="ECO:0000313" key="16">
    <source>
        <dbReference type="EMBL" id="KAJ1160363.1"/>
    </source>
</evidence>
<gene>
    <name evidence="16" type="ORF">NDU88_000865</name>
</gene>
<dbReference type="Pfam" id="PF01017">
    <property type="entry name" value="STAT_alpha"/>
    <property type="match status" value="1"/>
</dbReference>
<dbReference type="Gene3D" id="1.10.238.10">
    <property type="entry name" value="EF-hand"/>
    <property type="match status" value="1"/>
</dbReference>
<keyword evidence="7 13" id="KW-0805">Transcription regulation</keyword>
<evidence type="ECO:0000313" key="17">
    <source>
        <dbReference type="Proteomes" id="UP001066276"/>
    </source>
</evidence>
<dbReference type="InterPro" id="IPR013800">
    <property type="entry name" value="STAT_TF_alpha"/>
</dbReference>
<dbReference type="InterPro" id="IPR036860">
    <property type="entry name" value="SH2_dom_sf"/>
</dbReference>
<feature type="domain" description="SH2" evidence="15">
    <location>
        <begin position="545"/>
        <end position="663"/>
    </location>
</feature>
<evidence type="ECO:0000256" key="14">
    <source>
        <dbReference type="SAM" id="MobiDB-lite"/>
    </source>
</evidence>
<evidence type="ECO:0000256" key="7">
    <source>
        <dbReference type="ARBA" id="ARBA00023015"/>
    </source>
</evidence>
<evidence type="ECO:0000256" key="3">
    <source>
        <dbReference type="ARBA" id="ARBA00005586"/>
    </source>
</evidence>
<feature type="region of interest" description="Disordered" evidence="14">
    <location>
        <begin position="1"/>
        <end position="31"/>
    </location>
</feature>
<dbReference type="InterPro" id="IPR015988">
    <property type="entry name" value="STAT_TF_CC"/>
</dbReference>
<dbReference type="InterPro" id="IPR036535">
    <property type="entry name" value="STAT_N_sf"/>
</dbReference>
<feature type="region of interest" description="Disordered" evidence="14">
    <location>
        <begin position="680"/>
        <end position="708"/>
    </location>
</feature>
<keyword evidence="9 13" id="KW-0010">Activator</keyword>
<dbReference type="Pfam" id="PF02864">
    <property type="entry name" value="STAT_bind"/>
    <property type="match status" value="1"/>
</dbReference>
<evidence type="ECO:0000256" key="1">
    <source>
        <dbReference type="ARBA" id="ARBA00004123"/>
    </source>
</evidence>
<dbReference type="GO" id="GO:0000977">
    <property type="term" value="F:RNA polymerase II transcription regulatory region sequence-specific DNA binding"/>
    <property type="evidence" value="ECO:0007669"/>
    <property type="project" value="UniProtKB-ARBA"/>
</dbReference>
<organism evidence="16 17">
    <name type="scientific">Pleurodeles waltl</name>
    <name type="common">Iberian ribbed newt</name>
    <dbReference type="NCBI Taxonomy" id="8319"/>
    <lineage>
        <taxon>Eukaryota</taxon>
        <taxon>Metazoa</taxon>
        <taxon>Chordata</taxon>
        <taxon>Craniata</taxon>
        <taxon>Vertebrata</taxon>
        <taxon>Euteleostomi</taxon>
        <taxon>Amphibia</taxon>
        <taxon>Batrachia</taxon>
        <taxon>Caudata</taxon>
        <taxon>Salamandroidea</taxon>
        <taxon>Salamandridae</taxon>
        <taxon>Pleurodelinae</taxon>
        <taxon>Pleurodeles</taxon>
    </lineage>
</organism>
<dbReference type="SUPFAM" id="SSF55550">
    <property type="entry name" value="SH2 domain"/>
    <property type="match status" value="1"/>
</dbReference>
<dbReference type="InterPro" id="IPR012345">
    <property type="entry name" value="STAT_TF_DNA-bd_N"/>
</dbReference>
<dbReference type="GO" id="GO:0005634">
    <property type="term" value="C:nucleus"/>
    <property type="evidence" value="ECO:0007669"/>
    <property type="project" value="UniProtKB-SubCell"/>
</dbReference>
<dbReference type="InterPro" id="IPR013801">
    <property type="entry name" value="STAT_TF_DNA-bd"/>
</dbReference>
<evidence type="ECO:0000256" key="12">
    <source>
        <dbReference type="PROSITE-ProRule" id="PRU00191"/>
    </source>
</evidence>
<dbReference type="SMART" id="SM00964">
    <property type="entry name" value="STAT_int"/>
    <property type="match status" value="1"/>
</dbReference>
<evidence type="ECO:0000256" key="6">
    <source>
        <dbReference type="ARBA" id="ARBA00022999"/>
    </source>
</evidence>
<dbReference type="AlphaFoldDB" id="A0AAV7SAV9"/>
<dbReference type="GO" id="GO:0005737">
    <property type="term" value="C:cytoplasm"/>
    <property type="evidence" value="ECO:0007669"/>
    <property type="project" value="UniProtKB-SubCell"/>
</dbReference>
<dbReference type="PANTHER" id="PTHR11801">
    <property type="entry name" value="SIGNAL TRANSDUCER AND ACTIVATOR OF TRANSCRIPTION"/>
    <property type="match status" value="1"/>
</dbReference>
<comment type="similarity">
    <text evidence="3 13">Belongs to the transcription factor STAT family.</text>
</comment>
<keyword evidence="4 13" id="KW-0963">Cytoplasm</keyword>
<keyword evidence="8 13" id="KW-0238">DNA-binding</keyword>
<reference evidence="16" key="1">
    <citation type="journal article" date="2022" name="bioRxiv">
        <title>Sequencing and chromosome-scale assembly of the giantPleurodeles waltlgenome.</title>
        <authorList>
            <person name="Brown T."/>
            <person name="Elewa A."/>
            <person name="Iarovenko S."/>
            <person name="Subramanian E."/>
            <person name="Araus A.J."/>
            <person name="Petzold A."/>
            <person name="Susuki M."/>
            <person name="Suzuki K.-i.T."/>
            <person name="Hayashi T."/>
            <person name="Toyoda A."/>
            <person name="Oliveira C."/>
            <person name="Osipova E."/>
            <person name="Leigh N.D."/>
            <person name="Simon A."/>
            <person name="Yun M.H."/>
        </authorList>
    </citation>
    <scope>NUCLEOTIDE SEQUENCE</scope>
    <source>
        <strain evidence="16">20211129_DDA</strain>
        <tissue evidence="16">Liver</tissue>
    </source>
</reference>
<name>A0AAV7SAV9_PLEWA</name>
<comment type="caution">
    <text evidence="16">The sequence shown here is derived from an EMBL/GenBank/DDBJ whole genome shotgun (WGS) entry which is preliminary data.</text>
</comment>
<dbReference type="FunFam" id="1.10.238.10:FF:000029">
    <property type="entry name" value="Signal transducer and transcription activator 6"/>
    <property type="match status" value="1"/>
</dbReference>
<evidence type="ECO:0000256" key="8">
    <source>
        <dbReference type="ARBA" id="ARBA00023125"/>
    </source>
</evidence>
<protein>
    <recommendedName>
        <fullName evidence="13">Signal transducer and activator of transcription</fullName>
    </recommendedName>
</protein>
<evidence type="ECO:0000256" key="9">
    <source>
        <dbReference type="ARBA" id="ARBA00023159"/>
    </source>
</evidence>
<dbReference type="SUPFAM" id="SSF47655">
    <property type="entry name" value="STAT"/>
    <property type="match status" value="1"/>
</dbReference>
<evidence type="ECO:0000256" key="11">
    <source>
        <dbReference type="ARBA" id="ARBA00023242"/>
    </source>
</evidence>
<feature type="compositionally biased region" description="Polar residues" evidence="14">
    <location>
        <begin position="680"/>
        <end position="693"/>
    </location>
</feature>
<dbReference type="FunFam" id="3.30.505.10:FF:000048">
    <property type="entry name" value="Signal transducer and transcription activator 6"/>
    <property type="match status" value="1"/>
</dbReference>
<keyword evidence="6 12" id="KW-0727">SH2 domain</keyword>
<comment type="subcellular location">
    <subcellularLocation>
        <location evidence="2 13">Cytoplasm</location>
    </subcellularLocation>
    <subcellularLocation>
        <location evidence="1 13">Nucleus</location>
    </subcellularLocation>
</comment>
<evidence type="ECO:0000259" key="15">
    <source>
        <dbReference type="PROSITE" id="PS50001"/>
    </source>
</evidence>
<dbReference type="EMBL" id="JANPWB010000008">
    <property type="protein sequence ID" value="KAJ1160363.1"/>
    <property type="molecule type" value="Genomic_DNA"/>
</dbReference>
<proteinExistence type="inferred from homology"/>